<dbReference type="Pfam" id="PF13481">
    <property type="entry name" value="AAA_25"/>
    <property type="match status" value="1"/>
</dbReference>
<protein>
    <submittedName>
        <fullName evidence="2">Uncharacterized protein</fullName>
    </submittedName>
</protein>
<name>A0A1X1RJZ2_MYCCE</name>
<feature type="compositionally biased region" description="Low complexity" evidence="1">
    <location>
        <begin position="405"/>
        <end position="415"/>
    </location>
</feature>
<dbReference type="SUPFAM" id="SSF52540">
    <property type="entry name" value="P-loop containing nucleoside triphosphate hydrolases"/>
    <property type="match status" value="1"/>
</dbReference>
<accession>A0A1X1RJZ2</accession>
<comment type="caution">
    <text evidence="2">The sequence shown here is derived from an EMBL/GenBank/DDBJ whole genome shotgun (WGS) entry which is preliminary data.</text>
</comment>
<sequence length="772" mass="81291">MTLEVRELRTASFTDLLDRLNYTSAEHVSITYQRPGGPVVAAIVQVLDAARYLAEHVPADADTWFGVCPVAGPARCGTNGTAQDVTRLSALWADIDFKHTGGPDGANAIISALAGLLGTGPSAIVFSGNGCHPYWPIEHGAVSEHGRGELAALLRRWGRFVKLVAKNHGAHADSVFDLPRILRVPDTPNNKTTPPVVVTVEPGSGGPLTVAHVGEVLDELGIAEYDTDRPAGGLEPVSDPGGWQYADRPCCDYVSAMVKGWGTDNPAARHPWLVSQAVRIAAAWRNGCLTDQQHREAVDALRRRFAELCDRPGDARPVKRFEVEGALDYGRDLAAAKSAVQVLGELGGVKHFHSYPNGDRCVSDVSEVSETMQTPSSASPGPGGHPDTASGPAPGTTGATHWDSDTSATSDTDTSDVLGGMVDGAWLDAQEFPPLEYTVPGLVSEGLGIIVGPPKAGKSWLVADLALAAAARGLALGALAVDQRPVLYLALEDGHRRLQSRFRRIMGDGQPIPKDVHVIVKATPDEALAMIAEFLRRYTAAKPFVILDTLGKVKPPKRAGEDSYQVDYAIGSKLKTLVDEVPGSSLLVVHHSRKAESNDFVDAVSGTNGIAGAADFVAVLARQRHSTEATLSVTGRDIVEAEYALTAVHGVLWRLDGGSLAAAAEAAEKRRQAGNLGDRSIEVLAVVAASAEPVSPAEVAAKLGIDNDTAGKYLRRLADGGHIAKAGRGKYAAAQQSPTCTTCGELMAAGQVDAHLGCKPLTPNHARGRTTP</sequence>
<dbReference type="Gene3D" id="1.10.10.10">
    <property type="entry name" value="Winged helix-like DNA-binding domain superfamily/Winged helix DNA-binding domain"/>
    <property type="match status" value="1"/>
</dbReference>
<proteinExistence type="predicted"/>
<dbReference type="AlphaFoldDB" id="A0A1X1RJZ2"/>
<organism evidence="2 3">
    <name type="scientific">Mycobacterium celatum</name>
    <dbReference type="NCBI Taxonomy" id="28045"/>
    <lineage>
        <taxon>Bacteria</taxon>
        <taxon>Bacillati</taxon>
        <taxon>Actinomycetota</taxon>
        <taxon>Actinomycetes</taxon>
        <taxon>Mycobacteriales</taxon>
        <taxon>Mycobacteriaceae</taxon>
        <taxon>Mycobacterium</taxon>
    </lineage>
</organism>
<reference evidence="2 3" key="1">
    <citation type="submission" date="2016-01" db="EMBL/GenBank/DDBJ databases">
        <title>The new phylogeny of the genus Mycobacterium.</title>
        <authorList>
            <person name="Tarcisio F."/>
            <person name="Conor M."/>
            <person name="Antonella G."/>
            <person name="Elisabetta G."/>
            <person name="Giulia F.S."/>
            <person name="Sara T."/>
            <person name="Anna F."/>
            <person name="Clotilde B."/>
            <person name="Roberto B."/>
            <person name="Veronica D.S."/>
            <person name="Fabio R."/>
            <person name="Monica P."/>
            <person name="Olivier J."/>
            <person name="Enrico T."/>
            <person name="Nicola S."/>
        </authorList>
    </citation>
    <scope>NUCLEOTIDE SEQUENCE [LARGE SCALE GENOMIC DNA]</scope>
    <source>
        <strain evidence="2 3">DSM 44243</strain>
    </source>
</reference>
<dbReference type="Proteomes" id="UP000193907">
    <property type="component" value="Unassembled WGS sequence"/>
</dbReference>
<dbReference type="STRING" id="28045.AWB95_21110"/>
<keyword evidence="3" id="KW-1185">Reference proteome</keyword>
<feature type="region of interest" description="Disordered" evidence="1">
    <location>
        <begin position="366"/>
        <end position="415"/>
    </location>
</feature>
<gene>
    <name evidence="2" type="ORF">AWB95_21110</name>
</gene>
<dbReference type="Gene3D" id="3.40.50.300">
    <property type="entry name" value="P-loop containing nucleotide triphosphate hydrolases"/>
    <property type="match status" value="1"/>
</dbReference>
<evidence type="ECO:0000256" key="1">
    <source>
        <dbReference type="SAM" id="MobiDB-lite"/>
    </source>
</evidence>
<dbReference type="EMBL" id="LQOM01000048">
    <property type="protein sequence ID" value="ORV07914.1"/>
    <property type="molecule type" value="Genomic_DNA"/>
</dbReference>
<dbReference type="RefSeq" id="WP_238600946.1">
    <property type="nucleotide sequence ID" value="NZ_LQOM01000048.1"/>
</dbReference>
<dbReference type="InterPro" id="IPR036388">
    <property type="entry name" value="WH-like_DNA-bd_sf"/>
</dbReference>
<dbReference type="InterPro" id="IPR027417">
    <property type="entry name" value="P-loop_NTPase"/>
</dbReference>
<evidence type="ECO:0000313" key="2">
    <source>
        <dbReference type="EMBL" id="ORV07914.1"/>
    </source>
</evidence>
<evidence type="ECO:0000313" key="3">
    <source>
        <dbReference type="Proteomes" id="UP000193907"/>
    </source>
</evidence>